<dbReference type="CDD" id="cd22529">
    <property type="entry name" value="KH-II_NusA_rpt2"/>
    <property type="match status" value="1"/>
</dbReference>
<dbReference type="CDD" id="cd04455">
    <property type="entry name" value="S1_NusA"/>
    <property type="match status" value="1"/>
</dbReference>
<dbReference type="HAMAP" id="MF_00945_B">
    <property type="entry name" value="NusA_B"/>
    <property type="match status" value="1"/>
</dbReference>
<comment type="function">
    <text evidence="7">Participates in both transcription termination and antitermination.</text>
</comment>
<dbReference type="SUPFAM" id="SSF54814">
    <property type="entry name" value="Prokaryotic type KH domain (KH-domain type II)"/>
    <property type="match status" value="2"/>
</dbReference>
<evidence type="ECO:0000259" key="10">
    <source>
        <dbReference type="SMART" id="SM00322"/>
    </source>
</evidence>
<proteinExistence type="inferred from homology"/>
<dbReference type="InterPro" id="IPR004087">
    <property type="entry name" value="KH_dom"/>
</dbReference>
<keyword evidence="2 7" id="KW-0963">Cytoplasm</keyword>
<dbReference type="PANTHER" id="PTHR22648:SF0">
    <property type="entry name" value="TRANSCRIPTION TERMINATION_ANTITERMINATION PROTEIN NUSA"/>
    <property type="match status" value="1"/>
</dbReference>
<dbReference type="SMART" id="SM00322">
    <property type="entry name" value="KH"/>
    <property type="match status" value="2"/>
</dbReference>
<dbReference type="Gene3D" id="3.30.300.20">
    <property type="match status" value="2"/>
</dbReference>
<keyword evidence="6 7" id="KW-0804">Transcription</keyword>
<dbReference type="PROSITE" id="PS50084">
    <property type="entry name" value="KH_TYPE_1"/>
    <property type="match status" value="1"/>
</dbReference>
<dbReference type="Gene3D" id="2.40.50.140">
    <property type="entry name" value="Nucleic acid-binding proteins"/>
    <property type="match status" value="1"/>
</dbReference>
<keyword evidence="4 7" id="KW-0694">RNA-binding</keyword>
<evidence type="ECO:0000256" key="1">
    <source>
        <dbReference type="ARBA" id="ARBA00022472"/>
    </source>
</evidence>
<evidence type="ECO:0000256" key="2">
    <source>
        <dbReference type="ARBA" id="ARBA00022490"/>
    </source>
</evidence>
<comment type="subunit">
    <text evidence="7">Monomer. Binds directly to the core enzyme of the DNA-dependent RNA polymerase and to nascent RNA.</text>
</comment>
<dbReference type="InterPro" id="IPR036555">
    <property type="entry name" value="NusA_N_sf"/>
</dbReference>
<reference evidence="11 12" key="1">
    <citation type="journal article" date="2016" name="Nat. Commun.">
        <title>Thousands of microbial genomes shed light on interconnected biogeochemical processes in an aquifer system.</title>
        <authorList>
            <person name="Anantharaman K."/>
            <person name="Brown C.T."/>
            <person name="Hug L.A."/>
            <person name="Sharon I."/>
            <person name="Castelle C.J."/>
            <person name="Probst A.J."/>
            <person name="Thomas B.C."/>
            <person name="Singh A."/>
            <person name="Wilkins M.J."/>
            <person name="Karaoz U."/>
            <person name="Brodie E.L."/>
            <person name="Williams K.H."/>
            <person name="Hubbard S.S."/>
            <person name="Banfield J.F."/>
        </authorList>
    </citation>
    <scope>NUCLEOTIDE SEQUENCE [LARGE SCALE GENOMIC DNA]</scope>
</reference>
<dbReference type="GO" id="GO:0003700">
    <property type="term" value="F:DNA-binding transcription factor activity"/>
    <property type="evidence" value="ECO:0007669"/>
    <property type="project" value="InterPro"/>
</dbReference>
<dbReference type="InterPro" id="IPR025249">
    <property type="entry name" value="TF_NusA_KH_1st"/>
</dbReference>
<organism evidence="11 12">
    <name type="scientific">Candidatus Falkowbacteria bacterium RIFOXYA2_FULL_38_12</name>
    <dbReference type="NCBI Taxonomy" id="1797993"/>
    <lineage>
        <taxon>Bacteria</taxon>
        <taxon>Candidatus Falkowiibacteriota</taxon>
    </lineage>
</organism>
<evidence type="ECO:0000256" key="8">
    <source>
        <dbReference type="SAM" id="MobiDB-lite"/>
    </source>
</evidence>
<feature type="domain" description="S1 motif" evidence="9">
    <location>
        <begin position="173"/>
        <end position="239"/>
    </location>
</feature>
<sequence>MASPIIQAIKQICEEKNIKQEAVIETLEAALAAAFRKDFGVKNQNVKVEFNPEIGESRVFDIKTVVADELAEKYEKEKEEREKRISEGEVLEEKRESENEGEEEELKFNPKLNLSLSEAKVIKGDAEIDEVIKTELEVPGAFGRMAAQTAKQVIIQRLREAERDSLFNEFKGKEADLIPGIIQRWEGRLVLVDLGHVTALMPLEEQIDKEKYTPGARLKFYVKEVTMTTKGPQVIVSRAHPEILRKLFTFEIPEVSNGVVEIKGIAREAGSRSKVAVYTKDENIDPIGSCIGQRGARIQSIINELGGEKVDIIEWNDDLTKLIANSLSPAKISEIKLNEEEKAAYITVKPDQLSLAIGRGGQNVRLAAKLTGWKINIQGGEEIVKSDDVEKIEEVPSESDIPKEELTVEKEEKEEPEVVAEEEEEKKEEDEGGTTK</sequence>
<dbReference type="EMBL" id="MFGA01000002">
    <property type="protein sequence ID" value="OGF21596.1"/>
    <property type="molecule type" value="Genomic_DNA"/>
</dbReference>
<dbReference type="PANTHER" id="PTHR22648">
    <property type="entry name" value="TRANSCRIPTION TERMINATION FACTOR NUSA"/>
    <property type="match status" value="1"/>
</dbReference>
<dbReference type="Pfam" id="PF26594">
    <property type="entry name" value="KH_NusA_2nd"/>
    <property type="match status" value="1"/>
</dbReference>
<feature type="region of interest" description="Disordered" evidence="8">
    <location>
        <begin position="76"/>
        <end position="106"/>
    </location>
</feature>
<dbReference type="Proteomes" id="UP000177407">
    <property type="component" value="Unassembled WGS sequence"/>
</dbReference>
<dbReference type="GO" id="GO:0006353">
    <property type="term" value="P:DNA-templated transcription termination"/>
    <property type="evidence" value="ECO:0007669"/>
    <property type="project" value="UniProtKB-UniRule"/>
</dbReference>
<dbReference type="NCBIfam" id="TIGR01953">
    <property type="entry name" value="NusA"/>
    <property type="match status" value="1"/>
</dbReference>
<dbReference type="InterPro" id="IPR058582">
    <property type="entry name" value="KH_NusA_2nd"/>
</dbReference>
<evidence type="ECO:0000256" key="3">
    <source>
        <dbReference type="ARBA" id="ARBA00022814"/>
    </source>
</evidence>
<protein>
    <recommendedName>
        <fullName evidence="7">Transcription termination/antitermination protein NusA</fullName>
    </recommendedName>
</protein>
<accession>A0A1F5S4M6</accession>
<dbReference type="InterPro" id="IPR012340">
    <property type="entry name" value="NA-bd_OB-fold"/>
</dbReference>
<feature type="compositionally biased region" description="Acidic residues" evidence="8">
    <location>
        <begin position="414"/>
        <end position="436"/>
    </location>
</feature>
<evidence type="ECO:0000256" key="6">
    <source>
        <dbReference type="ARBA" id="ARBA00023163"/>
    </source>
</evidence>
<keyword evidence="1 7" id="KW-0806">Transcription termination</keyword>
<dbReference type="InterPro" id="IPR030842">
    <property type="entry name" value="TF_NusA_bacterial"/>
</dbReference>
<keyword evidence="3 7" id="KW-0889">Transcription antitermination</keyword>
<dbReference type="GO" id="GO:0005829">
    <property type="term" value="C:cytosol"/>
    <property type="evidence" value="ECO:0007669"/>
    <property type="project" value="TreeGrafter"/>
</dbReference>
<feature type="domain" description="K Homology" evidence="10">
    <location>
        <begin position="269"/>
        <end position="342"/>
    </location>
</feature>
<dbReference type="FunFam" id="3.30.300.20:FF:000002">
    <property type="entry name" value="Transcription termination/antitermination protein NusA"/>
    <property type="match status" value="1"/>
</dbReference>
<evidence type="ECO:0000259" key="9">
    <source>
        <dbReference type="SMART" id="SM00316"/>
    </source>
</evidence>
<keyword evidence="5 7" id="KW-0805">Transcription regulation</keyword>
<dbReference type="CDD" id="cd02134">
    <property type="entry name" value="KH-II_NusA_rpt1"/>
    <property type="match status" value="1"/>
</dbReference>
<dbReference type="Gene3D" id="3.30.1480.10">
    <property type="entry name" value="NusA, N-terminal domain"/>
    <property type="match status" value="1"/>
</dbReference>
<dbReference type="SUPFAM" id="SSF50249">
    <property type="entry name" value="Nucleic acid-binding proteins"/>
    <property type="match status" value="1"/>
</dbReference>
<dbReference type="GO" id="GO:0003723">
    <property type="term" value="F:RNA binding"/>
    <property type="evidence" value="ECO:0007669"/>
    <property type="project" value="UniProtKB-UniRule"/>
</dbReference>
<evidence type="ECO:0000313" key="12">
    <source>
        <dbReference type="Proteomes" id="UP000177407"/>
    </source>
</evidence>
<dbReference type="InterPro" id="IPR009019">
    <property type="entry name" value="KH_sf_prok-type"/>
</dbReference>
<comment type="caution">
    <text evidence="11">The sequence shown here is derived from an EMBL/GenBank/DDBJ whole genome shotgun (WGS) entry which is preliminary data.</text>
</comment>
<gene>
    <name evidence="7" type="primary">nusA</name>
    <name evidence="11" type="ORF">A2257_02205</name>
</gene>
<dbReference type="Pfam" id="PF08529">
    <property type="entry name" value="NusA_N"/>
    <property type="match status" value="1"/>
</dbReference>
<feature type="domain" description="K Homology" evidence="10">
    <location>
        <begin position="344"/>
        <end position="428"/>
    </location>
</feature>
<dbReference type="InterPro" id="IPR003029">
    <property type="entry name" value="S1_domain"/>
</dbReference>
<evidence type="ECO:0000256" key="7">
    <source>
        <dbReference type="HAMAP-Rule" id="MF_00945"/>
    </source>
</evidence>
<dbReference type="InterPro" id="IPR013735">
    <property type="entry name" value="TF_NusA_N"/>
</dbReference>
<name>A0A1F5S4M6_9BACT</name>
<dbReference type="SUPFAM" id="SSF69705">
    <property type="entry name" value="Transcription factor NusA, N-terminal domain"/>
    <property type="match status" value="1"/>
</dbReference>
<evidence type="ECO:0000256" key="4">
    <source>
        <dbReference type="ARBA" id="ARBA00022884"/>
    </source>
</evidence>
<dbReference type="SMART" id="SM00316">
    <property type="entry name" value="S1"/>
    <property type="match status" value="1"/>
</dbReference>
<comment type="subcellular location">
    <subcellularLocation>
        <location evidence="7">Cytoplasm</location>
    </subcellularLocation>
</comment>
<dbReference type="InterPro" id="IPR015946">
    <property type="entry name" value="KH_dom-like_a/b"/>
</dbReference>
<dbReference type="Pfam" id="PF13184">
    <property type="entry name" value="KH_NusA_1st"/>
    <property type="match status" value="1"/>
</dbReference>
<dbReference type="FunFam" id="3.30.300.20:FF:000005">
    <property type="entry name" value="Transcription termination/antitermination protein NusA"/>
    <property type="match status" value="1"/>
</dbReference>
<feature type="compositionally biased region" description="Basic and acidic residues" evidence="8">
    <location>
        <begin position="388"/>
        <end position="413"/>
    </location>
</feature>
<dbReference type="InterPro" id="IPR010213">
    <property type="entry name" value="TF_NusA"/>
</dbReference>
<evidence type="ECO:0000313" key="11">
    <source>
        <dbReference type="EMBL" id="OGF21596.1"/>
    </source>
</evidence>
<comment type="similarity">
    <text evidence="7">Belongs to the NusA family.</text>
</comment>
<feature type="region of interest" description="Disordered" evidence="8">
    <location>
        <begin position="388"/>
        <end position="436"/>
    </location>
</feature>
<feature type="compositionally biased region" description="Basic and acidic residues" evidence="8">
    <location>
        <begin position="76"/>
        <end position="98"/>
    </location>
</feature>
<dbReference type="AlphaFoldDB" id="A0A1F5S4M6"/>
<evidence type="ECO:0000256" key="5">
    <source>
        <dbReference type="ARBA" id="ARBA00023015"/>
    </source>
</evidence>
<dbReference type="GO" id="GO:0031564">
    <property type="term" value="P:transcription antitermination"/>
    <property type="evidence" value="ECO:0007669"/>
    <property type="project" value="UniProtKB-UniRule"/>
</dbReference>